<evidence type="ECO:0000313" key="2">
    <source>
        <dbReference type="Proteomes" id="UP000184191"/>
    </source>
</evidence>
<dbReference type="Pfam" id="PF08837">
    <property type="entry name" value="DUF1810"/>
    <property type="match status" value="1"/>
</dbReference>
<keyword evidence="2" id="KW-1185">Reference proteome</keyword>
<dbReference type="InterPro" id="IPR036287">
    <property type="entry name" value="Rv1873-like_sf"/>
</dbReference>
<protein>
    <submittedName>
        <fullName evidence="1">Uncharacterized protein, DUF1810 family</fullName>
    </submittedName>
</protein>
<organism evidence="1 2">
    <name type="scientific">Roseovarius marisflavi</name>
    <dbReference type="NCBI Taxonomy" id="1054996"/>
    <lineage>
        <taxon>Bacteria</taxon>
        <taxon>Pseudomonadati</taxon>
        <taxon>Pseudomonadota</taxon>
        <taxon>Alphaproteobacteria</taxon>
        <taxon>Rhodobacterales</taxon>
        <taxon>Roseobacteraceae</taxon>
        <taxon>Roseovarius</taxon>
    </lineage>
</organism>
<sequence>MTIDKTDAETPINVERFVEAQNQIWPQPLNEILNGRKRSHWTWFVLPQIRGLGRSRFAIHYSIKDLDEAKAYLAHPVLGPRLVEINEAMMGLEGVTAERVLGGIDALKLQSCATLFEAAGGDDVFARVLAKYFLDQRCPQTLGYLKEPTVMEDPSETA</sequence>
<dbReference type="EMBL" id="FRBN01000008">
    <property type="protein sequence ID" value="SHL24176.1"/>
    <property type="molecule type" value="Genomic_DNA"/>
</dbReference>
<evidence type="ECO:0000313" key="1">
    <source>
        <dbReference type="EMBL" id="SHL24176.1"/>
    </source>
</evidence>
<reference evidence="2" key="1">
    <citation type="submission" date="2016-11" db="EMBL/GenBank/DDBJ databases">
        <authorList>
            <person name="Varghese N."/>
            <person name="Submissions S."/>
        </authorList>
    </citation>
    <scope>NUCLEOTIDE SEQUENCE [LARGE SCALE GENOMIC DNA]</scope>
    <source>
        <strain evidence="2">DSM 29327</strain>
    </source>
</reference>
<accession>A0A1M6Z104</accession>
<dbReference type="SUPFAM" id="SSF140736">
    <property type="entry name" value="Rv1873-like"/>
    <property type="match status" value="1"/>
</dbReference>
<proteinExistence type="predicted"/>
<dbReference type="Proteomes" id="UP000184191">
    <property type="component" value="Unassembled WGS sequence"/>
</dbReference>
<dbReference type="Gene3D" id="1.25.40.380">
    <property type="entry name" value="Protein of unknown function DUF1810"/>
    <property type="match status" value="1"/>
</dbReference>
<dbReference type="OrthoDB" id="9801870at2"/>
<dbReference type="InterPro" id="IPR014937">
    <property type="entry name" value="DUF1810"/>
</dbReference>
<dbReference type="STRING" id="1054996.SAMN05444414_108118"/>
<dbReference type="RefSeq" id="WP_073197453.1">
    <property type="nucleotide sequence ID" value="NZ_FRBN01000008.1"/>
</dbReference>
<gene>
    <name evidence="1" type="ORF">SAMN05444414_108118</name>
</gene>
<name>A0A1M6Z104_9RHOB</name>
<dbReference type="AlphaFoldDB" id="A0A1M6Z104"/>
<dbReference type="PIRSF" id="PIRSF008546">
    <property type="entry name" value="UCP008546"/>
    <property type="match status" value="1"/>
</dbReference>